<name>A0A7J7DUJ6_TRIWF</name>
<dbReference type="Proteomes" id="UP000593562">
    <property type="component" value="Unassembled WGS sequence"/>
</dbReference>
<proteinExistence type="predicted"/>
<dbReference type="Pfam" id="PF12874">
    <property type="entry name" value="zf-met"/>
    <property type="match status" value="1"/>
</dbReference>
<feature type="compositionally biased region" description="Low complexity" evidence="1">
    <location>
        <begin position="14"/>
        <end position="27"/>
    </location>
</feature>
<dbReference type="EMBL" id="JAAARO010000003">
    <property type="protein sequence ID" value="KAF5749973.1"/>
    <property type="molecule type" value="Genomic_DNA"/>
</dbReference>
<accession>A0A7J7DUJ6</accession>
<feature type="compositionally biased region" description="Polar residues" evidence="1">
    <location>
        <begin position="218"/>
        <end position="228"/>
    </location>
</feature>
<protein>
    <recommendedName>
        <fullName evidence="2">C2H2-type domain-containing protein</fullName>
    </recommendedName>
</protein>
<evidence type="ECO:0000313" key="3">
    <source>
        <dbReference type="EMBL" id="KAF5749973.1"/>
    </source>
</evidence>
<evidence type="ECO:0000259" key="2">
    <source>
        <dbReference type="Pfam" id="PF12874"/>
    </source>
</evidence>
<feature type="compositionally biased region" description="Acidic residues" evidence="1">
    <location>
        <begin position="28"/>
        <end position="45"/>
    </location>
</feature>
<dbReference type="AlphaFoldDB" id="A0A7J7DUJ6"/>
<feature type="domain" description="C2H2-type" evidence="2">
    <location>
        <begin position="127"/>
        <end position="152"/>
    </location>
</feature>
<evidence type="ECO:0000313" key="4">
    <source>
        <dbReference type="Proteomes" id="UP000593562"/>
    </source>
</evidence>
<feature type="region of interest" description="Disordered" evidence="1">
    <location>
        <begin position="191"/>
        <end position="238"/>
    </location>
</feature>
<feature type="region of interest" description="Disordered" evidence="1">
    <location>
        <begin position="1"/>
        <end position="79"/>
    </location>
</feature>
<dbReference type="PANTHER" id="PTHR36332">
    <property type="entry name" value="STRESS RESPONSE PROTEIN"/>
    <property type="match status" value="1"/>
</dbReference>
<comment type="caution">
    <text evidence="3">The sequence shown here is derived from an EMBL/GenBank/DDBJ whole genome shotgun (WGS) entry which is preliminary data.</text>
</comment>
<dbReference type="InParanoid" id="A0A7J7DUJ6"/>
<evidence type="ECO:0000256" key="1">
    <source>
        <dbReference type="SAM" id="MobiDB-lite"/>
    </source>
</evidence>
<dbReference type="PANTHER" id="PTHR36332:SF1">
    <property type="entry name" value="STRESS RESPONSE PROTEIN"/>
    <property type="match status" value="1"/>
</dbReference>
<dbReference type="InterPro" id="IPR013087">
    <property type="entry name" value="Znf_C2H2_type"/>
</dbReference>
<sequence length="238" mass="26819">MIKRRFYRLDYGDNSDGSDSSRASSSDSEVEVEEASEGSEGEVNENAEPRSTSSGYESEDSSGNEIGVDASDEDDNESGKERKILVHCQLSGKHEPEMPKKLSKITHEKVSVPEDMPDCIMKSKSVFKCRLCPRIVCLTEETMRAHLNSKRHGRSEKLLKEGRLTTMLNSDGEIENQETPMEMNARIIALAEKNPKKKSKGRQRQRKRSRRMVGVDSNVETAKQSTKISPLKRKRGKK</sequence>
<reference evidence="3 4" key="1">
    <citation type="journal article" date="2020" name="Nat. Commun.">
        <title>Genome of Tripterygium wilfordii and identification of cytochrome P450 involved in triptolide biosynthesis.</title>
        <authorList>
            <person name="Tu L."/>
            <person name="Su P."/>
            <person name="Zhang Z."/>
            <person name="Gao L."/>
            <person name="Wang J."/>
            <person name="Hu T."/>
            <person name="Zhou J."/>
            <person name="Zhang Y."/>
            <person name="Zhao Y."/>
            <person name="Liu Y."/>
            <person name="Song Y."/>
            <person name="Tong Y."/>
            <person name="Lu Y."/>
            <person name="Yang J."/>
            <person name="Xu C."/>
            <person name="Jia M."/>
            <person name="Peters R.J."/>
            <person name="Huang L."/>
            <person name="Gao W."/>
        </authorList>
    </citation>
    <scope>NUCLEOTIDE SEQUENCE [LARGE SCALE GENOMIC DNA]</scope>
    <source>
        <strain evidence="4">cv. XIE 37</strain>
        <tissue evidence="3">Leaf</tissue>
    </source>
</reference>
<gene>
    <name evidence="3" type="ORF">HS088_TW03G00301</name>
</gene>
<feature type="compositionally biased region" description="Basic residues" evidence="1">
    <location>
        <begin position="195"/>
        <end position="211"/>
    </location>
</feature>
<organism evidence="3 4">
    <name type="scientific">Tripterygium wilfordii</name>
    <name type="common">Thunder God vine</name>
    <dbReference type="NCBI Taxonomy" id="458696"/>
    <lineage>
        <taxon>Eukaryota</taxon>
        <taxon>Viridiplantae</taxon>
        <taxon>Streptophyta</taxon>
        <taxon>Embryophyta</taxon>
        <taxon>Tracheophyta</taxon>
        <taxon>Spermatophyta</taxon>
        <taxon>Magnoliopsida</taxon>
        <taxon>eudicotyledons</taxon>
        <taxon>Gunneridae</taxon>
        <taxon>Pentapetalae</taxon>
        <taxon>rosids</taxon>
        <taxon>fabids</taxon>
        <taxon>Celastrales</taxon>
        <taxon>Celastraceae</taxon>
        <taxon>Tripterygium</taxon>
    </lineage>
</organism>
<keyword evidence="4" id="KW-1185">Reference proteome</keyword>